<reference evidence="1 2" key="1">
    <citation type="submission" date="2019-07" db="EMBL/GenBank/DDBJ databases">
        <title>Draft genome of C. aurimucosum strain 332.</title>
        <authorList>
            <person name="Pacheco L.G.C."/>
            <person name="Aguiar E.R.G.R."/>
            <person name="Barberis C.M."/>
            <person name="Almuzara M.N."/>
            <person name="Traglia G.M."/>
            <person name="Santos C.S."/>
            <person name="Vay C.A."/>
            <person name="Rocha D.J.P.G."/>
        </authorList>
    </citation>
    <scope>NUCLEOTIDE SEQUENCE [LARGE SCALE GENOMIC DNA]</scope>
    <source>
        <strain evidence="1 2">332</strain>
    </source>
</reference>
<evidence type="ECO:0000313" key="2">
    <source>
        <dbReference type="Proteomes" id="UP000432568"/>
    </source>
</evidence>
<gene>
    <name evidence="1" type="ORF">FME68_04350</name>
</gene>
<dbReference type="AlphaFoldDB" id="A0A6I3K7C6"/>
<dbReference type="EMBL" id="VIOG01000004">
    <property type="protein sequence ID" value="MTD91125.1"/>
    <property type="molecule type" value="Genomic_DNA"/>
</dbReference>
<sequence length="259" mass="28541">MTNLNAFQRELEKLAATHGVELTKAQAKHLAAEAAGFSELKPADARPARRAQARFSRAGAARQTIAGFDHDMDILALTYGQFSLIDLVQATLEITGPADVTIATWSAGFYDLEAAENFRDCGMIRSIRFVMDSGRAKRGQAGVHEVGEIFGPDSYIQIRTHAKFVLIRNEEWDVCITSSMNLNKNIRCEQFEMTDDAERCEMFEDFVRAAFDEAPPSRSFGRVMPGLRTVDPSRSVVALPGVERNTAPISMGSIMMDAG</sequence>
<evidence type="ECO:0000313" key="1">
    <source>
        <dbReference type="EMBL" id="MTD91125.1"/>
    </source>
</evidence>
<organism evidence="1 2">
    <name type="scientific">Corynebacterium aurimucosum</name>
    <dbReference type="NCBI Taxonomy" id="169292"/>
    <lineage>
        <taxon>Bacteria</taxon>
        <taxon>Bacillati</taxon>
        <taxon>Actinomycetota</taxon>
        <taxon>Actinomycetes</taxon>
        <taxon>Mycobacteriales</taxon>
        <taxon>Corynebacteriaceae</taxon>
        <taxon>Corynebacterium</taxon>
    </lineage>
</organism>
<comment type="caution">
    <text evidence="1">The sequence shown here is derived from an EMBL/GenBank/DDBJ whole genome shotgun (WGS) entry which is preliminary data.</text>
</comment>
<name>A0A6I3K7C6_9CORY</name>
<proteinExistence type="predicted"/>
<dbReference type="Proteomes" id="UP000432568">
    <property type="component" value="Unassembled WGS sequence"/>
</dbReference>
<accession>A0A6I3K7C6</accession>
<protein>
    <submittedName>
        <fullName evidence="1">Uncharacterized protein</fullName>
    </submittedName>
</protein>